<comment type="caution">
    <text evidence="7">The sequence shown here is derived from an EMBL/GenBank/DDBJ whole genome shotgun (WGS) entry which is preliminary data.</text>
</comment>
<feature type="domain" description="ABC transporter" evidence="6">
    <location>
        <begin position="4"/>
        <end position="236"/>
    </location>
</feature>
<dbReference type="GO" id="GO:0015658">
    <property type="term" value="F:branched-chain amino acid transmembrane transporter activity"/>
    <property type="evidence" value="ECO:0007669"/>
    <property type="project" value="TreeGrafter"/>
</dbReference>
<evidence type="ECO:0000256" key="2">
    <source>
        <dbReference type="ARBA" id="ARBA00022448"/>
    </source>
</evidence>
<dbReference type="GO" id="GO:0005524">
    <property type="term" value="F:ATP binding"/>
    <property type="evidence" value="ECO:0007669"/>
    <property type="project" value="UniProtKB-KW"/>
</dbReference>
<dbReference type="InterPro" id="IPR052156">
    <property type="entry name" value="BCAA_Transport_ATP-bd_LivF"/>
</dbReference>
<dbReference type="InterPro" id="IPR027417">
    <property type="entry name" value="P-loop_NTPase"/>
</dbReference>
<keyword evidence="5" id="KW-0029">Amino-acid transport</keyword>
<dbReference type="CDD" id="cd03224">
    <property type="entry name" value="ABC_TM1139_LivF_branched"/>
    <property type="match status" value="1"/>
</dbReference>
<reference evidence="7" key="1">
    <citation type="journal article" date="2020" name="mSystems">
        <title>Genome- and Community-Level Interaction Insights into Carbon Utilization and Element Cycling Functions of Hydrothermarchaeota in Hydrothermal Sediment.</title>
        <authorList>
            <person name="Zhou Z."/>
            <person name="Liu Y."/>
            <person name="Xu W."/>
            <person name="Pan J."/>
            <person name="Luo Z.H."/>
            <person name="Li M."/>
        </authorList>
    </citation>
    <scope>NUCLEOTIDE SEQUENCE [LARGE SCALE GENOMIC DNA]</scope>
    <source>
        <strain evidence="7">SpSt-769</strain>
    </source>
</reference>
<keyword evidence="4 7" id="KW-0067">ATP-binding</keyword>
<dbReference type="Pfam" id="PF00005">
    <property type="entry name" value="ABC_tran"/>
    <property type="match status" value="1"/>
</dbReference>
<gene>
    <name evidence="7" type="ORF">ENV54_04200</name>
</gene>
<dbReference type="InterPro" id="IPR003593">
    <property type="entry name" value="AAA+_ATPase"/>
</dbReference>
<evidence type="ECO:0000256" key="1">
    <source>
        <dbReference type="ARBA" id="ARBA00005417"/>
    </source>
</evidence>
<comment type="similarity">
    <text evidence="1">Belongs to the ABC transporter superfamily.</text>
</comment>
<sequence length="237" mass="25943">MTLLKVSDVDVHYGPVRILTHVSLEINEGEIVSLLGGNGAGKTTTVRTIAGLVWPSSGKITFHDKDISRWPAYRRVEEGLVMVPEGRKTFPTLSVLENLEMGSFLKKSKARRTESLDRVMQMFPILAERSSQPAGTLSGGQQQMLAIGRGLMSLPTMLIFDEPSLGLAPIIVNEIFAAIREANKAGVTVLLVEQNVHRALAMSHRAYVLEEGTVALSGAADELSKDDYIRRLYLGLE</sequence>
<dbReference type="PROSITE" id="PS00211">
    <property type="entry name" value="ABC_TRANSPORTER_1"/>
    <property type="match status" value="1"/>
</dbReference>
<keyword evidence="2" id="KW-0813">Transport</keyword>
<dbReference type="GO" id="GO:0016887">
    <property type="term" value="F:ATP hydrolysis activity"/>
    <property type="evidence" value="ECO:0007669"/>
    <property type="project" value="InterPro"/>
</dbReference>
<protein>
    <submittedName>
        <fullName evidence="7">ABC transporter ATP-binding protein</fullName>
    </submittedName>
</protein>
<name>A0A7C4AR79_9BACT</name>
<organism evidence="7">
    <name type="scientific">Desulfomonile tiedjei</name>
    <dbReference type="NCBI Taxonomy" id="2358"/>
    <lineage>
        <taxon>Bacteria</taxon>
        <taxon>Pseudomonadati</taxon>
        <taxon>Thermodesulfobacteriota</taxon>
        <taxon>Desulfomonilia</taxon>
        <taxon>Desulfomonilales</taxon>
        <taxon>Desulfomonilaceae</taxon>
        <taxon>Desulfomonile</taxon>
    </lineage>
</organism>
<keyword evidence="3" id="KW-0547">Nucleotide-binding</keyword>
<dbReference type="GO" id="GO:0015807">
    <property type="term" value="P:L-amino acid transport"/>
    <property type="evidence" value="ECO:0007669"/>
    <property type="project" value="TreeGrafter"/>
</dbReference>
<evidence type="ECO:0000313" key="7">
    <source>
        <dbReference type="EMBL" id="HGH60483.1"/>
    </source>
</evidence>
<dbReference type="SMART" id="SM00382">
    <property type="entry name" value="AAA"/>
    <property type="match status" value="1"/>
</dbReference>
<dbReference type="PROSITE" id="PS50893">
    <property type="entry name" value="ABC_TRANSPORTER_2"/>
    <property type="match status" value="1"/>
</dbReference>
<evidence type="ECO:0000256" key="5">
    <source>
        <dbReference type="ARBA" id="ARBA00022970"/>
    </source>
</evidence>
<dbReference type="Gene3D" id="3.40.50.300">
    <property type="entry name" value="P-loop containing nucleotide triphosphate hydrolases"/>
    <property type="match status" value="1"/>
</dbReference>
<dbReference type="EMBL" id="DTGT01000131">
    <property type="protein sequence ID" value="HGH60483.1"/>
    <property type="molecule type" value="Genomic_DNA"/>
</dbReference>
<evidence type="ECO:0000256" key="4">
    <source>
        <dbReference type="ARBA" id="ARBA00022840"/>
    </source>
</evidence>
<dbReference type="InterPro" id="IPR003439">
    <property type="entry name" value="ABC_transporter-like_ATP-bd"/>
</dbReference>
<evidence type="ECO:0000256" key="3">
    <source>
        <dbReference type="ARBA" id="ARBA00022741"/>
    </source>
</evidence>
<evidence type="ECO:0000259" key="6">
    <source>
        <dbReference type="PROSITE" id="PS50893"/>
    </source>
</evidence>
<dbReference type="InterPro" id="IPR017871">
    <property type="entry name" value="ABC_transporter-like_CS"/>
</dbReference>
<dbReference type="PANTHER" id="PTHR43820">
    <property type="entry name" value="HIGH-AFFINITY BRANCHED-CHAIN AMINO ACID TRANSPORT ATP-BINDING PROTEIN LIVF"/>
    <property type="match status" value="1"/>
</dbReference>
<dbReference type="SUPFAM" id="SSF52540">
    <property type="entry name" value="P-loop containing nucleoside triphosphate hydrolases"/>
    <property type="match status" value="1"/>
</dbReference>
<accession>A0A7C4AR79</accession>
<dbReference type="PANTHER" id="PTHR43820:SF4">
    <property type="entry name" value="HIGH-AFFINITY BRANCHED-CHAIN AMINO ACID TRANSPORT ATP-BINDING PROTEIN LIVF"/>
    <property type="match status" value="1"/>
</dbReference>
<dbReference type="AlphaFoldDB" id="A0A7C4AR79"/>
<proteinExistence type="inferred from homology"/>